<dbReference type="EMBL" id="GBRH01263035">
    <property type="protein sequence ID" value="JAD34860.1"/>
    <property type="molecule type" value="Transcribed_RNA"/>
</dbReference>
<evidence type="ECO:0000313" key="2">
    <source>
        <dbReference type="EMBL" id="JAD34860.1"/>
    </source>
</evidence>
<feature type="region of interest" description="Disordered" evidence="1">
    <location>
        <begin position="1"/>
        <end position="22"/>
    </location>
</feature>
<sequence length="38" mass="3775">MGDPIGGPRQPRPGPGPRLVSVSLTGLSTNAGCCSCHV</sequence>
<organism evidence="2">
    <name type="scientific">Arundo donax</name>
    <name type="common">Giant reed</name>
    <name type="synonym">Donax arundinaceus</name>
    <dbReference type="NCBI Taxonomy" id="35708"/>
    <lineage>
        <taxon>Eukaryota</taxon>
        <taxon>Viridiplantae</taxon>
        <taxon>Streptophyta</taxon>
        <taxon>Embryophyta</taxon>
        <taxon>Tracheophyta</taxon>
        <taxon>Spermatophyta</taxon>
        <taxon>Magnoliopsida</taxon>
        <taxon>Liliopsida</taxon>
        <taxon>Poales</taxon>
        <taxon>Poaceae</taxon>
        <taxon>PACMAD clade</taxon>
        <taxon>Arundinoideae</taxon>
        <taxon>Arundineae</taxon>
        <taxon>Arundo</taxon>
    </lineage>
</organism>
<accession>A0A0A8ZDN7</accession>
<reference evidence="2" key="2">
    <citation type="journal article" date="2015" name="Data Brief">
        <title>Shoot transcriptome of the giant reed, Arundo donax.</title>
        <authorList>
            <person name="Barrero R.A."/>
            <person name="Guerrero F.D."/>
            <person name="Moolhuijzen P."/>
            <person name="Goolsby J.A."/>
            <person name="Tidwell J."/>
            <person name="Bellgard S.E."/>
            <person name="Bellgard M.I."/>
        </authorList>
    </citation>
    <scope>NUCLEOTIDE SEQUENCE</scope>
    <source>
        <tissue evidence="2">Shoot tissue taken approximately 20 cm above the soil surface</tissue>
    </source>
</reference>
<reference evidence="2" key="1">
    <citation type="submission" date="2014-09" db="EMBL/GenBank/DDBJ databases">
        <authorList>
            <person name="Magalhaes I.L.F."/>
            <person name="Oliveira U."/>
            <person name="Santos F.R."/>
            <person name="Vidigal T.H.D.A."/>
            <person name="Brescovit A.D."/>
            <person name="Santos A.J."/>
        </authorList>
    </citation>
    <scope>NUCLEOTIDE SEQUENCE</scope>
    <source>
        <tissue evidence="2">Shoot tissue taken approximately 20 cm above the soil surface</tissue>
    </source>
</reference>
<dbReference type="AlphaFoldDB" id="A0A0A8ZDN7"/>
<evidence type="ECO:0000256" key="1">
    <source>
        <dbReference type="SAM" id="MobiDB-lite"/>
    </source>
</evidence>
<name>A0A0A8ZDN7_ARUDO</name>
<proteinExistence type="predicted"/>
<protein>
    <submittedName>
        <fullName evidence="2">Uncharacterized protein</fullName>
    </submittedName>
</protein>